<dbReference type="PANTHER" id="PTHR45436:SF5">
    <property type="entry name" value="SENSOR HISTIDINE KINASE TRCS"/>
    <property type="match status" value="1"/>
</dbReference>
<keyword evidence="10 11" id="KW-0472">Membrane</keyword>
<evidence type="ECO:0000259" key="12">
    <source>
        <dbReference type="PROSITE" id="PS50109"/>
    </source>
</evidence>
<dbReference type="SUPFAM" id="SSF55874">
    <property type="entry name" value="ATPase domain of HSP90 chaperone/DNA topoisomerase II/histidine kinase"/>
    <property type="match status" value="1"/>
</dbReference>
<dbReference type="Pfam" id="PF00512">
    <property type="entry name" value="HisKA"/>
    <property type="match status" value="1"/>
</dbReference>
<accession>A0ABP8ZBR7</accession>
<dbReference type="PANTHER" id="PTHR45436">
    <property type="entry name" value="SENSOR HISTIDINE KINASE YKOH"/>
    <property type="match status" value="1"/>
</dbReference>
<feature type="domain" description="HAMP" evidence="13">
    <location>
        <begin position="212"/>
        <end position="264"/>
    </location>
</feature>
<dbReference type="Proteomes" id="UP001500822">
    <property type="component" value="Unassembled WGS sequence"/>
</dbReference>
<comment type="subcellular location">
    <subcellularLocation>
        <location evidence="2">Cell membrane</location>
    </subcellularLocation>
</comment>
<gene>
    <name evidence="14" type="ORF">GCM10023217_23630</name>
</gene>
<evidence type="ECO:0000256" key="8">
    <source>
        <dbReference type="ARBA" id="ARBA00022989"/>
    </source>
</evidence>
<dbReference type="SUPFAM" id="SSF158472">
    <property type="entry name" value="HAMP domain-like"/>
    <property type="match status" value="1"/>
</dbReference>
<proteinExistence type="predicted"/>
<dbReference type="InterPro" id="IPR003661">
    <property type="entry name" value="HisK_dim/P_dom"/>
</dbReference>
<feature type="transmembrane region" description="Helical" evidence="11">
    <location>
        <begin position="192"/>
        <end position="210"/>
    </location>
</feature>
<dbReference type="InterPro" id="IPR036097">
    <property type="entry name" value="HisK_dim/P_sf"/>
</dbReference>
<evidence type="ECO:0000256" key="6">
    <source>
        <dbReference type="ARBA" id="ARBA00022692"/>
    </source>
</evidence>
<dbReference type="CDD" id="cd00082">
    <property type="entry name" value="HisKA"/>
    <property type="match status" value="1"/>
</dbReference>
<evidence type="ECO:0000256" key="10">
    <source>
        <dbReference type="ARBA" id="ARBA00023136"/>
    </source>
</evidence>
<dbReference type="SMART" id="SM00388">
    <property type="entry name" value="HisKA"/>
    <property type="match status" value="1"/>
</dbReference>
<evidence type="ECO:0000256" key="7">
    <source>
        <dbReference type="ARBA" id="ARBA00022777"/>
    </source>
</evidence>
<dbReference type="SMART" id="SM00387">
    <property type="entry name" value="HATPase_c"/>
    <property type="match status" value="1"/>
</dbReference>
<dbReference type="RefSeq" id="WP_345313647.1">
    <property type="nucleotide sequence ID" value="NZ_BAABIE010000010.1"/>
</dbReference>
<evidence type="ECO:0000256" key="5">
    <source>
        <dbReference type="ARBA" id="ARBA00022679"/>
    </source>
</evidence>
<dbReference type="InterPro" id="IPR005467">
    <property type="entry name" value="His_kinase_dom"/>
</dbReference>
<dbReference type="Pfam" id="PF00672">
    <property type="entry name" value="HAMP"/>
    <property type="match status" value="1"/>
</dbReference>
<dbReference type="InterPro" id="IPR004358">
    <property type="entry name" value="Sig_transdc_His_kin-like_C"/>
</dbReference>
<evidence type="ECO:0000313" key="14">
    <source>
        <dbReference type="EMBL" id="GAA4752029.1"/>
    </source>
</evidence>
<keyword evidence="5" id="KW-0808">Transferase</keyword>
<keyword evidence="7 14" id="KW-0418">Kinase</keyword>
<comment type="catalytic activity">
    <reaction evidence="1">
        <text>ATP + protein L-histidine = ADP + protein N-phospho-L-histidine.</text>
        <dbReference type="EC" id="2.7.13.3"/>
    </reaction>
</comment>
<dbReference type="EMBL" id="BAABIE010000010">
    <property type="protein sequence ID" value="GAA4752029.1"/>
    <property type="molecule type" value="Genomic_DNA"/>
</dbReference>
<keyword evidence="8 11" id="KW-1133">Transmembrane helix</keyword>
<keyword evidence="15" id="KW-1185">Reference proteome</keyword>
<dbReference type="InterPro" id="IPR036890">
    <property type="entry name" value="HATPase_C_sf"/>
</dbReference>
<keyword evidence="9" id="KW-0902">Two-component regulatory system</keyword>
<evidence type="ECO:0000256" key="9">
    <source>
        <dbReference type="ARBA" id="ARBA00023012"/>
    </source>
</evidence>
<sequence length="505" mass="54924">MVTTDSGDAGRPGGGARRRIPARLLIIGWVMLLMFGVLLVINVATREELYREVDEDIDQALVQEIEEFVGVASVGVNRSTDRPYGSVAEILDSHLQRQYPDDDEVVVGVLPDGGIVRQDRSEPYPFASRPERVLQVAAEPAARGSLHTDDGELRWRKVSVTAPNSGEAAGTFIVGFAIDRDRDEVVATMRTLTLVSFVGLLLAGAGAYLVSGRILAPIRLVRNAAAEINENDLTRRIEVQGRDDVSALAEQFNAMLDRLSLAFATQRDFLDDASHELRTPITIIRGHLELMGDDPDERADVMRLVTEELDRMSRLVEDLLLLAKSERPDFVRRQEVSVAELTVDIHSKVRALGDRRWLLDAVGEGSVQVDPQRVTQAMVALAHNAVGHTGPGAEIRLGSALHSDARGRPMVSFWVADTGPGVSPADQEAIFERFHRGSRPREATGYRAGAGLGLAIVRAIAEAHGGEVKLHSVSGEGATFGIEIPASAPVERNPMERGTTERNAT</sequence>
<evidence type="ECO:0000256" key="3">
    <source>
        <dbReference type="ARBA" id="ARBA00012438"/>
    </source>
</evidence>
<name>A0ABP8ZBR7_9ACTN</name>
<feature type="domain" description="Histidine kinase" evidence="12">
    <location>
        <begin position="272"/>
        <end position="488"/>
    </location>
</feature>
<dbReference type="PRINTS" id="PR00344">
    <property type="entry name" value="BCTRLSENSOR"/>
</dbReference>
<organism evidence="14 15">
    <name type="scientific">Gordonia alkaliphila</name>
    <dbReference type="NCBI Taxonomy" id="1053547"/>
    <lineage>
        <taxon>Bacteria</taxon>
        <taxon>Bacillati</taxon>
        <taxon>Actinomycetota</taxon>
        <taxon>Actinomycetes</taxon>
        <taxon>Mycobacteriales</taxon>
        <taxon>Gordoniaceae</taxon>
        <taxon>Gordonia</taxon>
    </lineage>
</organism>
<evidence type="ECO:0000256" key="2">
    <source>
        <dbReference type="ARBA" id="ARBA00004236"/>
    </source>
</evidence>
<dbReference type="PROSITE" id="PS50885">
    <property type="entry name" value="HAMP"/>
    <property type="match status" value="1"/>
</dbReference>
<keyword evidence="4" id="KW-0597">Phosphoprotein</keyword>
<dbReference type="CDD" id="cd00075">
    <property type="entry name" value="HATPase"/>
    <property type="match status" value="1"/>
</dbReference>
<dbReference type="SMART" id="SM00304">
    <property type="entry name" value="HAMP"/>
    <property type="match status" value="1"/>
</dbReference>
<dbReference type="Pfam" id="PF02518">
    <property type="entry name" value="HATPase_c"/>
    <property type="match status" value="1"/>
</dbReference>
<evidence type="ECO:0000256" key="4">
    <source>
        <dbReference type="ARBA" id="ARBA00022553"/>
    </source>
</evidence>
<dbReference type="CDD" id="cd06225">
    <property type="entry name" value="HAMP"/>
    <property type="match status" value="1"/>
</dbReference>
<evidence type="ECO:0000256" key="11">
    <source>
        <dbReference type="SAM" id="Phobius"/>
    </source>
</evidence>
<dbReference type="Gene3D" id="1.10.287.130">
    <property type="match status" value="1"/>
</dbReference>
<dbReference type="Gene3D" id="3.30.565.10">
    <property type="entry name" value="Histidine kinase-like ATPase, C-terminal domain"/>
    <property type="match status" value="1"/>
</dbReference>
<evidence type="ECO:0000259" key="13">
    <source>
        <dbReference type="PROSITE" id="PS50885"/>
    </source>
</evidence>
<dbReference type="PROSITE" id="PS50109">
    <property type="entry name" value="HIS_KIN"/>
    <property type="match status" value="1"/>
</dbReference>
<evidence type="ECO:0000256" key="1">
    <source>
        <dbReference type="ARBA" id="ARBA00000085"/>
    </source>
</evidence>
<dbReference type="InterPro" id="IPR003660">
    <property type="entry name" value="HAMP_dom"/>
</dbReference>
<keyword evidence="6 11" id="KW-0812">Transmembrane</keyword>
<dbReference type="EC" id="2.7.13.3" evidence="3"/>
<dbReference type="Gene3D" id="6.10.340.10">
    <property type="match status" value="1"/>
</dbReference>
<dbReference type="SUPFAM" id="SSF47384">
    <property type="entry name" value="Homodimeric domain of signal transducing histidine kinase"/>
    <property type="match status" value="1"/>
</dbReference>
<dbReference type="GO" id="GO:0016301">
    <property type="term" value="F:kinase activity"/>
    <property type="evidence" value="ECO:0007669"/>
    <property type="project" value="UniProtKB-KW"/>
</dbReference>
<dbReference type="InterPro" id="IPR050428">
    <property type="entry name" value="TCS_sensor_his_kinase"/>
</dbReference>
<comment type="caution">
    <text evidence="14">The sequence shown here is derived from an EMBL/GenBank/DDBJ whole genome shotgun (WGS) entry which is preliminary data.</text>
</comment>
<feature type="transmembrane region" description="Helical" evidence="11">
    <location>
        <begin position="20"/>
        <end position="41"/>
    </location>
</feature>
<dbReference type="InterPro" id="IPR003594">
    <property type="entry name" value="HATPase_dom"/>
</dbReference>
<protein>
    <recommendedName>
        <fullName evidence="3">histidine kinase</fullName>
        <ecNumber evidence="3">2.7.13.3</ecNumber>
    </recommendedName>
</protein>
<evidence type="ECO:0000313" key="15">
    <source>
        <dbReference type="Proteomes" id="UP001500822"/>
    </source>
</evidence>
<reference evidence="15" key="1">
    <citation type="journal article" date="2019" name="Int. J. Syst. Evol. Microbiol.">
        <title>The Global Catalogue of Microorganisms (GCM) 10K type strain sequencing project: providing services to taxonomists for standard genome sequencing and annotation.</title>
        <authorList>
            <consortium name="The Broad Institute Genomics Platform"/>
            <consortium name="The Broad Institute Genome Sequencing Center for Infectious Disease"/>
            <person name="Wu L."/>
            <person name="Ma J."/>
        </authorList>
    </citation>
    <scope>NUCLEOTIDE SEQUENCE [LARGE SCALE GENOMIC DNA]</scope>
    <source>
        <strain evidence="15">JCM 18077</strain>
    </source>
</reference>